<comment type="caution">
    <text evidence="2">The sequence shown here is derived from an EMBL/GenBank/DDBJ whole genome shotgun (WGS) entry which is preliminary data.</text>
</comment>
<proteinExistence type="predicted"/>
<dbReference type="AlphaFoldDB" id="A0A4C1X8K9"/>
<dbReference type="Proteomes" id="UP000299102">
    <property type="component" value="Unassembled WGS sequence"/>
</dbReference>
<evidence type="ECO:0000313" key="2">
    <source>
        <dbReference type="EMBL" id="GBP59380.1"/>
    </source>
</evidence>
<sequence length="99" mass="11582">MRISSSVMSSRSRHVSRASCRAKNSGWGRESRFVLTHIKCSVRSIKVWGARHCERQLATFLYKGLHVPLTVTSRRFVDSFDGSYRILGRRRRERKREAE</sequence>
<keyword evidence="3" id="KW-1185">Reference proteome</keyword>
<name>A0A4C1X8K9_EUMVA</name>
<organism evidence="2 3">
    <name type="scientific">Eumeta variegata</name>
    <name type="common">Bagworm moth</name>
    <name type="synonym">Eumeta japonica</name>
    <dbReference type="NCBI Taxonomy" id="151549"/>
    <lineage>
        <taxon>Eukaryota</taxon>
        <taxon>Metazoa</taxon>
        <taxon>Ecdysozoa</taxon>
        <taxon>Arthropoda</taxon>
        <taxon>Hexapoda</taxon>
        <taxon>Insecta</taxon>
        <taxon>Pterygota</taxon>
        <taxon>Neoptera</taxon>
        <taxon>Endopterygota</taxon>
        <taxon>Lepidoptera</taxon>
        <taxon>Glossata</taxon>
        <taxon>Ditrysia</taxon>
        <taxon>Tineoidea</taxon>
        <taxon>Psychidae</taxon>
        <taxon>Oiketicinae</taxon>
        <taxon>Eumeta</taxon>
    </lineage>
</organism>
<feature type="compositionally biased region" description="Low complexity" evidence="1">
    <location>
        <begin position="1"/>
        <end position="10"/>
    </location>
</feature>
<gene>
    <name evidence="2" type="ORF">EVAR_45560_1</name>
</gene>
<evidence type="ECO:0000313" key="3">
    <source>
        <dbReference type="Proteomes" id="UP000299102"/>
    </source>
</evidence>
<accession>A0A4C1X8K9</accession>
<protein>
    <submittedName>
        <fullName evidence="2">Uncharacterized protein</fullName>
    </submittedName>
</protein>
<feature type="region of interest" description="Disordered" evidence="1">
    <location>
        <begin position="1"/>
        <end position="23"/>
    </location>
</feature>
<evidence type="ECO:0000256" key="1">
    <source>
        <dbReference type="SAM" id="MobiDB-lite"/>
    </source>
</evidence>
<reference evidence="2 3" key="1">
    <citation type="journal article" date="2019" name="Commun. Biol.">
        <title>The bagworm genome reveals a unique fibroin gene that provides high tensile strength.</title>
        <authorList>
            <person name="Kono N."/>
            <person name="Nakamura H."/>
            <person name="Ohtoshi R."/>
            <person name="Tomita M."/>
            <person name="Numata K."/>
            <person name="Arakawa K."/>
        </authorList>
    </citation>
    <scope>NUCLEOTIDE SEQUENCE [LARGE SCALE GENOMIC DNA]</scope>
</reference>
<dbReference type="EMBL" id="BGZK01000759">
    <property type="protein sequence ID" value="GBP59380.1"/>
    <property type="molecule type" value="Genomic_DNA"/>
</dbReference>